<feature type="domain" description="Mechanosensitive ion channel inner membrane" evidence="10">
    <location>
        <begin position="480"/>
        <end position="812"/>
    </location>
</feature>
<protein>
    <submittedName>
        <fullName evidence="14">Small-conductance mechanosensitive channel</fullName>
    </submittedName>
</protein>
<dbReference type="InterPro" id="IPR024393">
    <property type="entry name" value="MscS_porin"/>
</dbReference>
<dbReference type="AlphaFoldDB" id="A0A346DZS5"/>
<dbReference type="Pfam" id="PF00924">
    <property type="entry name" value="MS_channel_2nd"/>
    <property type="match status" value="1"/>
</dbReference>
<keyword evidence="7 8" id="KW-0472">Membrane</keyword>
<feature type="transmembrane region" description="Helical" evidence="8">
    <location>
        <begin position="623"/>
        <end position="649"/>
    </location>
</feature>
<evidence type="ECO:0000313" key="15">
    <source>
        <dbReference type="Proteomes" id="UP000256856"/>
    </source>
</evidence>
<dbReference type="Pfam" id="PF21088">
    <property type="entry name" value="MS_channel_1st"/>
    <property type="match status" value="1"/>
</dbReference>
<keyword evidence="5" id="KW-0732">Signal</keyword>
<evidence type="ECO:0000259" key="13">
    <source>
        <dbReference type="Pfam" id="PF21088"/>
    </source>
</evidence>
<evidence type="ECO:0000256" key="6">
    <source>
        <dbReference type="ARBA" id="ARBA00022989"/>
    </source>
</evidence>
<reference evidence="14 15" key="1">
    <citation type="submission" date="2018-03" db="EMBL/GenBank/DDBJ databases">
        <title>A parallel universe: an anciently diverged bacterial symbiosis in a Hawaiian planthopper (Hemiptera: Cixiidae) reveals rearranged nutritional responsibilities.</title>
        <authorList>
            <person name="Bennett G."/>
            <person name="Mao M."/>
        </authorList>
    </citation>
    <scope>NUCLEOTIDE SEQUENCE [LARGE SCALE GENOMIC DNA]</scope>
    <source>
        <strain evidence="14 15">OLIH</strain>
    </source>
</reference>
<proteinExistence type="inferred from homology"/>
<evidence type="ECO:0000256" key="3">
    <source>
        <dbReference type="ARBA" id="ARBA00022475"/>
    </source>
</evidence>
<dbReference type="PANTHER" id="PTHR30347">
    <property type="entry name" value="POTASSIUM CHANNEL RELATED"/>
    <property type="match status" value="1"/>
</dbReference>
<dbReference type="SUPFAM" id="SSF82861">
    <property type="entry name" value="Mechanosensitive channel protein MscS (YggB), transmembrane region"/>
    <property type="match status" value="1"/>
</dbReference>
<dbReference type="Gene3D" id="3.30.70.100">
    <property type="match status" value="1"/>
</dbReference>
<evidence type="ECO:0000256" key="8">
    <source>
        <dbReference type="SAM" id="Phobius"/>
    </source>
</evidence>
<feature type="transmembrane region" description="Helical" evidence="8">
    <location>
        <begin position="901"/>
        <end position="928"/>
    </location>
</feature>
<evidence type="ECO:0000259" key="11">
    <source>
        <dbReference type="Pfam" id="PF12795"/>
    </source>
</evidence>
<comment type="similarity">
    <text evidence="2">Belongs to the MscS (TC 1.A.23) family.</text>
</comment>
<feature type="transmembrane region" description="Helical" evidence="8">
    <location>
        <begin position="697"/>
        <end position="718"/>
    </location>
</feature>
<dbReference type="InterPro" id="IPR025692">
    <property type="entry name" value="MscS_IM_dom1"/>
</dbReference>
<keyword evidence="4 8" id="KW-0812">Transmembrane</keyword>
<dbReference type="PANTHER" id="PTHR30347:SF9">
    <property type="entry name" value="MINICONDUCTANCE MECHANOSENSITIVE CHANNEL MSCM"/>
    <property type="match status" value="1"/>
</dbReference>
<feature type="transmembrane region" description="Helical" evidence="8">
    <location>
        <begin position="517"/>
        <end position="541"/>
    </location>
</feature>
<dbReference type="KEGG" id="ppet:C9I82_264"/>
<organism evidence="14 15">
    <name type="scientific">Candidatus Purcelliella pentastirinorum</name>
    <dbReference type="NCBI Taxonomy" id="472834"/>
    <lineage>
        <taxon>Bacteria</taxon>
        <taxon>Pseudomonadati</taxon>
        <taxon>Pseudomonadota</taxon>
        <taxon>Gammaproteobacteria</taxon>
        <taxon>Enterobacterales</taxon>
        <taxon>Enterobacteriaceae</taxon>
        <taxon>Candidatus Purcelliella</taxon>
    </lineage>
</organism>
<evidence type="ECO:0000256" key="5">
    <source>
        <dbReference type="ARBA" id="ARBA00022729"/>
    </source>
</evidence>
<feature type="transmembrane region" description="Helical" evidence="8">
    <location>
        <begin position="459"/>
        <end position="488"/>
    </location>
</feature>
<feature type="transmembrane region" description="Helical" evidence="8">
    <location>
        <begin position="670"/>
        <end position="691"/>
    </location>
</feature>
<dbReference type="SUPFAM" id="SSF82689">
    <property type="entry name" value="Mechanosensitive channel protein MscS (YggB), C-terminal domain"/>
    <property type="match status" value="1"/>
</dbReference>
<feature type="domain" description="Mechanosensitive ion channel MscS" evidence="9">
    <location>
        <begin position="916"/>
        <end position="981"/>
    </location>
</feature>
<evidence type="ECO:0000259" key="10">
    <source>
        <dbReference type="Pfam" id="PF12794"/>
    </source>
</evidence>
<evidence type="ECO:0000313" key="14">
    <source>
        <dbReference type="EMBL" id="AXN02230.1"/>
    </source>
</evidence>
<dbReference type="GO" id="GO:0008381">
    <property type="term" value="F:mechanosensitive monoatomic ion channel activity"/>
    <property type="evidence" value="ECO:0007669"/>
    <property type="project" value="UniProtKB-ARBA"/>
</dbReference>
<dbReference type="RefSeq" id="WP_162859727.1">
    <property type="nucleotide sequence ID" value="NZ_CP028374.1"/>
</dbReference>
<dbReference type="InterPro" id="IPR023408">
    <property type="entry name" value="MscS_beta-dom_sf"/>
</dbReference>
<dbReference type="Gene3D" id="2.30.30.60">
    <property type="match status" value="1"/>
</dbReference>
<dbReference type="InterPro" id="IPR049278">
    <property type="entry name" value="MS_channel_C"/>
</dbReference>
<feature type="domain" description="Mechanosensitive ion channel MscS C-terminal" evidence="12">
    <location>
        <begin position="989"/>
        <end position="1071"/>
    </location>
</feature>
<dbReference type="Pfam" id="PF12794">
    <property type="entry name" value="MscS_TM"/>
    <property type="match status" value="1"/>
</dbReference>
<name>A0A346DZS5_9ENTR</name>
<feature type="transmembrane region" description="Helical" evidence="8">
    <location>
        <begin position="877"/>
        <end position="895"/>
    </location>
</feature>
<evidence type="ECO:0000259" key="9">
    <source>
        <dbReference type="Pfam" id="PF00924"/>
    </source>
</evidence>
<feature type="transmembrane region" description="Helical" evidence="8">
    <location>
        <begin position="832"/>
        <end position="857"/>
    </location>
</feature>
<evidence type="ECO:0000259" key="12">
    <source>
        <dbReference type="Pfam" id="PF21082"/>
    </source>
</evidence>
<evidence type="ECO:0000256" key="7">
    <source>
        <dbReference type="ARBA" id="ARBA00023136"/>
    </source>
</evidence>
<dbReference type="EMBL" id="CP028374">
    <property type="protein sequence ID" value="AXN02230.1"/>
    <property type="molecule type" value="Genomic_DNA"/>
</dbReference>
<feature type="transmembrane region" description="Helical" evidence="8">
    <location>
        <begin position="547"/>
        <end position="571"/>
    </location>
</feature>
<keyword evidence="6 8" id="KW-1133">Transmembrane helix</keyword>
<sequence length="1089" mass="127612">MFLNFLLFFIIFINVSVFADCTPNISYIKQKLEFVKISNNLPYKNELILTLQMTLNFLNERQYSIERINRYHQIITDFPNLKKILYRKIINISDINFFDNYTNLNDLNREIIQTNQQLLKENSIMERAQQKIQNINEFLLLFPKQLSKAKLFINKFDFYYHLDDQKVSFLSEAKNFANCAKYSAQKALVNELDMAQLSANNRQELIHIKFELHKKKFDKLHGHLKILYSKLNKFIVFEIKKVFSKIIKLIDDYNDKLSNFIKDYFVLNKKLFVSLNNQFKKLNIIFINQDVIHDKLFESRQILFTIKEQSQWSNFSNVFNETLRSQVANLSKFFKLSQFDNELGEVRVQRLLYENLLNQSKQDYNKNSKFFLKRYHDIFEIQFKIRKKILNYLIAGCDNYIIEIIKLKIITAKLQDISEEIKESVHKYFYWTADANPIGINYFIDIYHSFIEFISADTFIQLVSAFLLMLSNIKTLFPILISLLFILIKIINNKNYDKFLNYSSMCIDKVTKDHFSLTLYVTFLSILSALPTLCFCISLGLGFQYAWSYPIAVALGNGIITMIPLLSVFMISAKFARFNGLFIVHFKWPLSRVNSAMKYYFLTIGIMIPLMILLFTFNNLNEHFYYVTLGRFCFVLFCMILSFITYTLQRAGIFLYLNKKGTGKSLFNKILWNIMICIPLLASLASCIGYFTTAQDLLIRVEISVFIWFLLLIIYYIIRRWMLIQRRRIAFDRAKQRRTEILLHRIRNDEDTGEISSDNLEIDESLIDLDTISAQSLRLVRSLLTLIALLSIIAIWFKIHSAFSFLENIKLWDISTSIQGIENLKPITLESLLIAILIFVITMQLVYNLPSLLELVILQHLNLTPGTSYAITTLTKYFILFVGGIIGFFIIGIEWSKFQWLIAALGVGLGFGLQEIFANLISGLIILFEKPIRIGDTVTIRNLTGNVTCINTRATTITDWDRKEIIMPNKAFVTEQFINWSLSDSVTRIVLYITVDVISNTKLVIDILKRSAFKCSYVINIPKPEAYLVDLQYGVQLFELRVHVAEMGHRMPLRNMLNYLILEEFKKNNISVPFVIFHIKSYNFDMHYS</sequence>
<dbReference type="InterPro" id="IPR010920">
    <property type="entry name" value="LSM_dom_sf"/>
</dbReference>
<dbReference type="InterPro" id="IPR011066">
    <property type="entry name" value="MscS_channel_C_sf"/>
</dbReference>
<dbReference type="InterPro" id="IPR052702">
    <property type="entry name" value="MscS-like_channel"/>
</dbReference>
<accession>A0A346DZS5</accession>
<dbReference type="SUPFAM" id="SSF50182">
    <property type="entry name" value="Sm-like ribonucleoproteins"/>
    <property type="match status" value="1"/>
</dbReference>
<gene>
    <name evidence="14" type="ORF">C9I82_264</name>
</gene>
<evidence type="ECO:0000256" key="4">
    <source>
        <dbReference type="ARBA" id="ARBA00022692"/>
    </source>
</evidence>
<evidence type="ECO:0000256" key="2">
    <source>
        <dbReference type="ARBA" id="ARBA00008017"/>
    </source>
</evidence>
<evidence type="ECO:0000256" key="1">
    <source>
        <dbReference type="ARBA" id="ARBA00004651"/>
    </source>
</evidence>
<dbReference type="GO" id="GO:0005886">
    <property type="term" value="C:plasma membrane"/>
    <property type="evidence" value="ECO:0007669"/>
    <property type="project" value="UniProtKB-SubCell"/>
</dbReference>
<dbReference type="InterPro" id="IPR006685">
    <property type="entry name" value="MscS_channel_2nd"/>
</dbReference>
<dbReference type="FunFam" id="1.10.287.1260:FF:000002">
    <property type="entry name" value="Potassium efflux system KefA"/>
    <property type="match status" value="1"/>
</dbReference>
<dbReference type="Gene3D" id="1.10.287.1260">
    <property type="match status" value="1"/>
</dbReference>
<feature type="domain" description="Mechanosensitive ion channel MscS porin" evidence="11">
    <location>
        <begin position="42"/>
        <end position="232"/>
    </location>
</feature>
<dbReference type="NCBIfam" id="NF008180">
    <property type="entry name" value="PRK10929.1"/>
    <property type="match status" value="1"/>
</dbReference>
<feature type="domain" description="Mechanosensitive ion channel transmembrane helices 2/3" evidence="13">
    <location>
        <begin position="873"/>
        <end position="914"/>
    </location>
</feature>
<feature type="transmembrane region" description="Helical" evidence="8">
    <location>
        <begin position="779"/>
        <end position="797"/>
    </location>
</feature>
<keyword evidence="3" id="KW-1003">Cell membrane</keyword>
<dbReference type="Proteomes" id="UP000256856">
    <property type="component" value="Chromosome"/>
</dbReference>
<feature type="transmembrane region" description="Helical" evidence="8">
    <location>
        <begin position="599"/>
        <end position="617"/>
    </location>
</feature>
<dbReference type="InterPro" id="IPR011014">
    <property type="entry name" value="MscS_channel_TM-2"/>
</dbReference>
<dbReference type="Pfam" id="PF12795">
    <property type="entry name" value="MscS_porin"/>
    <property type="match status" value="1"/>
</dbReference>
<dbReference type="Pfam" id="PF21082">
    <property type="entry name" value="MS_channel_3rd"/>
    <property type="match status" value="1"/>
</dbReference>
<dbReference type="InterPro" id="IPR049142">
    <property type="entry name" value="MS_channel_1st"/>
</dbReference>
<keyword evidence="15" id="KW-1185">Reference proteome</keyword>
<comment type="subcellular location">
    <subcellularLocation>
        <location evidence="1">Cell membrane</location>
        <topology evidence="1">Multi-pass membrane protein</topology>
    </subcellularLocation>
</comment>